<dbReference type="AlphaFoldDB" id="A0A8H8NR70"/>
<dbReference type="GO" id="GO:0006355">
    <property type="term" value="P:regulation of DNA-templated transcription"/>
    <property type="evidence" value="ECO:0007669"/>
    <property type="project" value="InterPro"/>
</dbReference>
<feature type="region of interest" description="Disordered" evidence="7">
    <location>
        <begin position="506"/>
        <end position="553"/>
    </location>
</feature>
<reference evidence="9" key="1">
    <citation type="submission" date="2020-05" db="EMBL/GenBank/DDBJ databases">
        <title>Evolutionary and genomic comparisons of hybrid uninucleate and nonhybrid Rhizoctonia fungi.</title>
        <authorList>
            <person name="Li C."/>
            <person name="Chen X."/>
        </authorList>
    </citation>
    <scope>NUCLEOTIDE SEQUENCE</scope>
    <source>
        <strain evidence="9">AG-1 IA</strain>
    </source>
</reference>
<dbReference type="GO" id="GO:0008270">
    <property type="term" value="F:zinc ion binding"/>
    <property type="evidence" value="ECO:0007669"/>
    <property type="project" value="UniProtKB-KW"/>
</dbReference>
<dbReference type="KEGG" id="rsx:RhiXN_04958"/>
<accession>A0A8H8NR70</accession>
<keyword evidence="5" id="KW-0804">Transcription</keyword>
<keyword evidence="3" id="KW-0862">Zinc</keyword>
<dbReference type="PROSITE" id="PS50114">
    <property type="entry name" value="GATA_ZN_FINGER_2"/>
    <property type="match status" value="1"/>
</dbReference>
<dbReference type="GeneID" id="67027237"/>
<feature type="domain" description="GATA-type" evidence="8">
    <location>
        <begin position="784"/>
        <end position="819"/>
    </location>
</feature>
<dbReference type="PANTHER" id="PTHR47172:SF24">
    <property type="entry name" value="GATA ZINC FINGER DOMAIN-CONTAINING PROTEIN 14-RELATED"/>
    <property type="match status" value="1"/>
</dbReference>
<name>A0A8H8NR70_9AGAM</name>
<dbReference type="InterPro" id="IPR013088">
    <property type="entry name" value="Znf_NHR/GATA"/>
</dbReference>
<dbReference type="SMART" id="SM00401">
    <property type="entry name" value="ZnF_GATA"/>
    <property type="match status" value="1"/>
</dbReference>
<feature type="compositionally biased region" description="Polar residues" evidence="7">
    <location>
        <begin position="544"/>
        <end position="553"/>
    </location>
</feature>
<gene>
    <name evidence="9" type="ORF">RhiXN_04958</name>
</gene>
<proteinExistence type="predicted"/>
<evidence type="ECO:0000256" key="7">
    <source>
        <dbReference type="SAM" id="MobiDB-lite"/>
    </source>
</evidence>
<feature type="compositionally biased region" description="Acidic residues" evidence="7">
    <location>
        <begin position="469"/>
        <end position="486"/>
    </location>
</feature>
<feature type="region of interest" description="Disordered" evidence="7">
    <location>
        <begin position="328"/>
        <end position="379"/>
    </location>
</feature>
<dbReference type="GO" id="GO:0043565">
    <property type="term" value="F:sequence-specific DNA binding"/>
    <property type="evidence" value="ECO:0007669"/>
    <property type="project" value="InterPro"/>
</dbReference>
<keyword evidence="4" id="KW-0805">Transcription regulation</keyword>
<keyword evidence="2 6" id="KW-0863">Zinc-finger</keyword>
<dbReference type="CDD" id="cd00202">
    <property type="entry name" value="ZnF_GATA"/>
    <property type="match status" value="1"/>
</dbReference>
<feature type="compositionally biased region" description="Polar residues" evidence="7">
    <location>
        <begin position="522"/>
        <end position="537"/>
    </location>
</feature>
<evidence type="ECO:0000256" key="5">
    <source>
        <dbReference type="ARBA" id="ARBA00023163"/>
    </source>
</evidence>
<evidence type="ECO:0000256" key="1">
    <source>
        <dbReference type="ARBA" id="ARBA00022723"/>
    </source>
</evidence>
<dbReference type="EMBL" id="CP059659">
    <property type="protein sequence ID" value="QRW16956.1"/>
    <property type="molecule type" value="Genomic_DNA"/>
</dbReference>
<dbReference type="PROSITE" id="PS00344">
    <property type="entry name" value="GATA_ZN_FINGER_1"/>
    <property type="match status" value="1"/>
</dbReference>
<feature type="compositionally biased region" description="Low complexity" evidence="7">
    <location>
        <begin position="356"/>
        <end position="378"/>
    </location>
</feature>
<dbReference type="Proteomes" id="UP000650533">
    <property type="component" value="Chromosome 2"/>
</dbReference>
<dbReference type="Gene3D" id="3.30.50.10">
    <property type="entry name" value="Erythroid Transcription Factor GATA-1, subunit A"/>
    <property type="match status" value="1"/>
</dbReference>
<sequence>MSVFSASSLSVSDISLGRKVKPLPKRQVTVLKKSDAGGGIATTNPLLAIPAYYHPISKGRTDGLKQEFTVIPTRSRNPNKQLSFPARSRVTDYADGEGDYTDHLQQPNNTKKRKVPTVATTFVRESNFTQDGVDLIDEDSSQDSQTVLSANIVNNKGLHSIQESNHRRIVVRRKPVSLVTIATLRLKELMEARRKIVGFAIRDNIDPLALEFVLSVPFARPPIRPPLRAWSYGPKLRRRPLSRAQPSLWREPCFSSKFTFSVPSPISERYSTAKKTASSLKLRLQSELARQVAIAAEATLRTTSKPQNNLDTERKKIDYESVYDKPFKKSIKSKKKKRSTLANASNPHHLRNYIPSRVSHSGGHSVSSGHGRSQGSSSLAPLPLKFLSAALPPHRKGRPSTAESLGSILIHPETEWICPLCEYSLFYGDEVAMQRATRSRRKVLIRRRNARERAAAAASGGTGSKNQDTFDDQNEGESEDDDESFGDYDGLAPGVSLPREIATASVQNDRGSAHPHEEEYSDTYQTSTTNPSSSQHHLQPLSYPPQSTYYAPFNQPTARRDMAQIPYQYQPYSPIPGPSTSQLAEGPHPTSPYVGNYGIPSQPALGSHRSDPFYYAQPAPSPTVPTVTEGSYGRQYMPFPQTHMGLPYSEASQPASSPLSIAPPPDQTIDDPHTREEVDYGSIASSYRHIITTVSQASPSPSADSPGHSFEPPVVEDMLHRAVEGLRYLDPTRAEQYPYTSDFSAQSIASGAVGPEGSSETVFVRYYEDGKTEGNPMKKKKRERKGATQCASCHATSTPEWRRGPLGPRTLCNACGLVYAKLMKKRAKEEEKLSPGGSPRRARPKGKSREVTEESEEDREQGSDDTLPPMAGPSGMSGGGYPP</sequence>
<dbReference type="Pfam" id="PF00320">
    <property type="entry name" value="GATA"/>
    <property type="match status" value="1"/>
</dbReference>
<feature type="compositionally biased region" description="Basic residues" evidence="7">
    <location>
        <begin position="328"/>
        <end position="339"/>
    </location>
</feature>
<evidence type="ECO:0000256" key="4">
    <source>
        <dbReference type="ARBA" id="ARBA00023015"/>
    </source>
</evidence>
<evidence type="ECO:0000313" key="9">
    <source>
        <dbReference type="EMBL" id="QRW16956.1"/>
    </source>
</evidence>
<evidence type="ECO:0000259" key="8">
    <source>
        <dbReference type="PROSITE" id="PS50114"/>
    </source>
</evidence>
<dbReference type="RefSeq" id="XP_043177193.1">
    <property type="nucleotide sequence ID" value="XM_043324774.1"/>
</dbReference>
<keyword evidence="1" id="KW-0479">Metal-binding</keyword>
<dbReference type="PANTHER" id="PTHR47172">
    <property type="entry name" value="OS01G0976800 PROTEIN"/>
    <property type="match status" value="1"/>
</dbReference>
<organism evidence="9 10">
    <name type="scientific">Rhizoctonia solani</name>
    <dbReference type="NCBI Taxonomy" id="456999"/>
    <lineage>
        <taxon>Eukaryota</taxon>
        <taxon>Fungi</taxon>
        <taxon>Dikarya</taxon>
        <taxon>Basidiomycota</taxon>
        <taxon>Agaricomycotina</taxon>
        <taxon>Agaricomycetes</taxon>
        <taxon>Cantharellales</taxon>
        <taxon>Ceratobasidiaceae</taxon>
        <taxon>Rhizoctonia</taxon>
    </lineage>
</organism>
<feature type="region of interest" description="Disordered" evidence="7">
    <location>
        <begin position="447"/>
        <end position="494"/>
    </location>
</feature>
<dbReference type="SUPFAM" id="SSF57716">
    <property type="entry name" value="Glucocorticoid receptor-like (DNA-binding domain)"/>
    <property type="match status" value="1"/>
</dbReference>
<evidence type="ECO:0000256" key="2">
    <source>
        <dbReference type="ARBA" id="ARBA00022771"/>
    </source>
</evidence>
<feature type="region of interest" description="Disordered" evidence="7">
    <location>
        <begin position="826"/>
        <end position="883"/>
    </location>
</feature>
<evidence type="ECO:0000256" key="3">
    <source>
        <dbReference type="ARBA" id="ARBA00022833"/>
    </source>
</evidence>
<evidence type="ECO:0000313" key="10">
    <source>
        <dbReference type="Proteomes" id="UP000650533"/>
    </source>
</evidence>
<dbReference type="InterPro" id="IPR000679">
    <property type="entry name" value="Znf_GATA"/>
</dbReference>
<evidence type="ECO:0000256" key="6">
    <source>
        <dbReference type="PROSITE-ProRule" id="PRU00094"/>
    </source>
</evidence>
<protein>
    <submittedName>
        <fullName evidence="9">GATA type zinc finger</fullName>
    </submittedName>
</protein>
<feature type="region of interest" description="Disordered" evidence="7">
    <location>
        <begin position="568"/>
        <end position="591"/>
    </location>
</feature>